<dbReference type="InterPro" id="IPR036483">
    <property type="entry name" value="PWI_dom_sf"/>
</dbReference>
<dbReference type="Proteomes" id="UP001138500">
    <property type="component" value="Unassembled WGS sequence"/>
</dbReference>
<dbReference type="Gene3D" id="1.20.1390.10">
    <property type="entry name" value="PWI domain"/>
    <property type="match status" value="1"/>
</dbReference>
<dbReference type="Pfam" id="PF01480">
    <property type="entry name" value="PWI"/>
    <property type="match status" value="1"/>
</dbReference>
<dbReference type="AlphaFoldDB" id="A0A9W7SJW6"/>
<evidence type="ECO:0000259" key="4">
    <source>
        <dbReference type="PROSITE" id="PS51025"/>
    </source>
</evidence>
<dbReference type="GO" id="GO:0005681">
    <property type="term" value="C:spliceosomal complex"/>
    <property type="evidence" value="ECO:0007669"/>
    <property type="project" value="TreeGrafter"/>
</dbReference>
<keyword evidence="2" id="KW-0175">Coiled coil</keyword>
<keyword evidence="6" id="KW-1185">Reference proteome</keyword>
<dbReference type="SMART" id="SM00311">
    <property type="entry name" value="PWI"/>
    <property type="match status" value="1"/>
</dbReference>
<dbReference type="PANTHER" id="PTHR23148">
    <property type="entry name" value="SERINE/ARGININE REGULATED NUCLEAR MATRIX PROTEIN"/>
    <property type="match status" value="1"/>
</dbReference>
<feature type="compositionally biased region" description="Basic residues" evidence="3">
    <location>
        <begin position="324"/>
        <end position="334"/>
    </location>
</feature>
<reference evidence="5 6" key="1">
    <citation type="journal article" date="2018" name="IMA Fungus">
        <title>IMA Genome-F 10: Nine draft genome sequences of Claviceps purpurea s.lat., including C. arundinis, C. humidiphila, and C. cf. spartinae, pseudomolecules for the pitch canker pathogen Fusarium circinatum, draft genome of Davidsoniella eucalypti, Grosmannia galeiformis, Quambalaria eucalypti, and Teratosphaeria destructans.</title>
        <authorList>
            <person name="Wingfield B.D."/>
            <person name="Liu M."/>
            <person name="Nguyen H.D."/>
            <person name="Lane F.A."/>
            <person name="Morgan S.W."/>
            <person name="De Vos L."/>
            <person name="Wilken P.M."/>
            <person name="Duong T.A."/>
            <person name="Aylward J."/>
            <person name="Coetzee M.P."/>
            <person name="Dadej K."/>
            <person name="De Beer Z.W."/>
            <person name="Findlay W."/>
            <person name="Havenga M."/>
            <person name="Kolarik M."/>
            <person name="Menzies J.G."/>
            <person name="Naidoo K."/>
            <person name="Pochopski O."/>
            <person name="Shoukouhi P."/>
            <person name="Santana Q.C."/>
            <person name="Seifert K.A."/>
            <person name="Soal N."/>
            <person name="Steenkamp E.T."/>
            <person name="Tatham C.T."/>
            <person name="van der Nest M.A."/>
            <person name="Wingfield M.J."/>
        </authorList>
    </citation>
    <scope>NUCLEOTIDE SEQUENCE [LARGE SCALE GENOMIC DNA]</scope>
    <source>
        <strain evidence="5">CMW44962</strain>
    </source>
</reference>
<proteinExistence type="predicted"/>
<feature type="coiled-coil region" evidence="2">
    <location>
        <begin position="179"/>
        <end position="219"/>
    </location>
</feature>
<gene>
    <name evidence="5" type="ORF">Tdes44962_MAKER00907</name>
</gene>
<reference evidence="5 6" key="2">
    <citation type="journal article" date="2021" name="Curr. Genet.">
        <title>Genetic response to nitrogen starvation in the aggressive Eucalyptus foliar pathogen Teratosphaeria destructans.</title>
        <authorList>
            <person name="Havenga M."/>
            <person name="Wingfield B.D."/>
            <person name="Wingfield M.J."/>
            <person name="Dreyer L.L."/>
            <person name="Roets F."/>
            <person name="Aylward J."/>
        </authorList>
    </citation>
    <scope>NUCLEOTIDE SEQUENCE [LARGE SCALE GENOMIC DNA]</scope>
    <source>
        <strain evidence="5">CMW44962</strain>
    </source>
</reference>
<dbReference type="GO" id="GO:0048024">
    <property type="term" value="P:regulation of mRNA splicing, via spliceosome"/>
    <property type="evidence" value="ECO:0007669"/>
    <property type="project" value="TreeGrafter"/>
</dbReference>
<dbReference type="PANTHER" id="PTHR23148:SF0">
    <property type="entry name" value="SERINE_ARGININE REPETITIVE MATRIX PROTEIN 1"/>
    <property type="match status" value="1"/>
</dbReference>
<comment type="caution">
    <text evidence="5">The sequence shown here is derived from an EMBL/GenBank/DDBJ whole genome shotgun (WGS) entry which is preliminary data.</text>
</comment>
<dbReference type="InterPro" id="IPR052225">
    <property type="entry name" value="Ser/Arg_repetitive_matrix"/>
</dbReference>
<evidence type="ECO:0000256" key="1">
    <source>
        <dbReference type="ARBA" id="ARBA00022664"/>
    </source>
</evidence>
<feature type="region of interest" description="Disordered" evidence="3">
    <location>
        <begin position="222"/>
        <end position="442"/>
    </location>
</feature>
<keyword evidence="1" id="KW-0507">mRNA processing</keyword>
<organism evidence="5 6">
    <name type="scientific">Teratosphaeria destructans</name>
    <dbReference type="NCBI Taxonomy" id="418781"/>
    <lineage>
        <taxon>Eukaryota</taxon>
        <taxon>Fungi</taxon>
        <taxon>Dikarya</taxon>
        <taxon>Ascomycota</taxon>
        <taxon>Pezizomycotina</taxon>
        <taxon>Dothideomycetes</taxon>
        <taxon>Dothideomycetidae</taxon>
        <taxon>Mycosphaerellales</taxon>
        <taxon>Teratosphaeriaceae</taxon>
        <taxon>Teratosphaeria</taxon>
    </lineage>
</organism>
<dbReference type="OrthoDB" id="163257at2759"/>
<evidence type="ECO:0000256" key="3">
    <source>
        <dbReference type="SAM" id="MobiDB-lite"/>
    </source>
</evidence>
<dbReference type="GO" id="GO:0006397">
    <property type="term" value="P:mRNA processing"/>
    <property type="evidence" value="ECO:0007669"/>
    <property type="project" value="UniProtKB-KW"/>
</dbReference>
<dbReference type="SUPFAM" id="SSF101233">
    <property type="entry name" value="PWI domain"/>
    <property type="match status" value="1"/>
</dbReference>
<dbReference type="InterPro" id="IPR002483">
    <property type="entry name" value="PWI_dom"/>
</dbReference>
<feature type="domain" description="PWI" evidence="4">
    <location>
        <begin position="85"/>
        <end position="184"/>
    </location>
</feature>
<name>A0A9W7SJW6_9PEZI</name>
<evidence type="ECO:0000313" key="6">
    <source>
        <dbReference type="Proteomes" id="UP001138500"/>
    </source>
</evidence>
<evidence type="ECO:0000313" key="5">
    <source>
        <dbReference type="EMBL" id="KAH9815661.1"/>
    </source>
</evidence>
<protein>
    <submittedName>
        <fullName evidence="5">Splicing coactivator</fullName>
    </submittedName>
</protein>
<dbReference type="EMBL" id="RIBY02002422">
    <property type="protein sequence ID" value="KAH9815661.1"/>
    <property type="molecule type" value="Genomic_DNA"/>
</dbReference>
<feature type="compositionally biased region" description="Basic and acidic residues" evidence="3">
    <location>
        <begin position="237"/>
        <end position="266"/>
    </location>
</feature>
<dbReference type="PROSITE" id="PS51025">
    <property type="entry name" value="PWI"/>
    <property type="match status" value="1"/>
</dbReference>
<sequence>MPLGQACGSEEFILMGTRDHPHKHGHKHATSFKSTSKLNLQSHHFRDIRNTTTFFTRVSACSTRTSTDAMSAKLVTDVDQRRLRTTKFPDEFSTKVDMRKVNIDVIKKWAKDEIEKILNAEDDVVVDLVNNLIEGERYPNIKQLQISLSGFLDKDAPRFCLELWKLCISAQANAAGIPKELLEAKKMELIQEKIKEEQVREAARKRQEEERERDRELARIRERDRDDRHRGRGGRGGRYDRDRSPPRRDSRSPPPRYRRDGDDFYRAPRATDSYVPARRGRSPSSSRSRSPPPRRKRRNSSSSRSRSPEPRRRRRADSRDRRNDRRRRSRSARRRRDDSRSPSPKRIRRASRSVSRSPPPRRKRRLSPSRSRSPQPYRKKKPSIDLMAVNGRPRRNEPRLSREPTSVESTPRDERPRRRNTSSVSSDRRSTSGGAADHVGID</sequence>
<evidence type="ECO:0000256" key="2">
    <source>
        <dbReference type="SAM" id="Coils"/>
    </source>
</evidence>
<dbReference type="GO" id="GO:0003723">
    <property type="term" value="F:RNA binding"/>
    <property type="evidence" value="ECO:0007669"/>
    <property type="project" value="TreeGrafter"/>
</dbReference>
<accession>A0A9W7SJW6</accession>